<accession>A0ABY5MW92</accession>
<organism evidence="2 3">
    <name type="scientific">Sphingomonas glaciei</name>
    <dbReference type="NCBI Taxonomy" id="2938948"/>
    <lineage>
        <taxon>Bacteria</taxon>
        <taxon>Pseudomonadati</taxon>
        <taxon>Pseudomonadota</taxon>
        <taxon>Alphaproteobacteria</taxon>
        <taxon>Sphingomonadales</taxon>
        <taxon>Sphingomonadaceae</taxon>
        <taxon>Sphingomonas</taxon>
    </lineage>
</organism>
<dbReference type="InterPro" id="IPR027417">
    <property type="entry name" value="P-loop_NTPase"/>
</dbReference>
<dbReference type="RefSeq" id="WP_249504028.1">
    <property type="nucleotide sequence ID" value="NZ_CP097253.1"/>
</dbReference>
<dbReference type="Proteomes" id="UP000831921">
    <property type="component" value="Chromosome"/>
</dbReference>
<protein>
    <recommendedName>
        <fullName evidence="4">ABC transporter ATP-binding protein</fullName>
    </recommendedName>
</protein>
<gene>
    <name evidence="2" type="ORF">M1K48_00960</name>
</gene>
<keyword evidence="3" id="KW-1185">Reference proteome</keyword>
<evidence type="ECO:0008006" key="4">
    <source>
        <dbReference type="Google" id="ProtNLM"/>
    </source>
</evidence>
<evidence type="ECO:0000256" key="1">
    <source>
        <dbReference type="SAM" id="MobiDB-lite"/>
    </source>
</evidence>
<evidence type="ECO:0000313" key="3">
    <source>
        <dbReference type="Proteomes" id="UP000831921"/>
    </source>
</evidence>
<feature type="region of interest" description="Disordered" evidence="1">
    <location>
        <begin position="1"/>
        <end position="23"/>
    </location>
</feature>
<name>A0ABY5MW92_9SPHN</name>
<dbReference type="Gene3D" id="3.40.50.300">
    <property type="entry name" value="P-loop containing nucleotide triphosphate hydrolases"/>
    <property type="match status" value="1"/>
</dbReference>
<evidence type="ECO:0000313" key="2">
    <source>
        <dbReference type="EMBL" id="UUR08249.1"/>
    </source>
</evidence>
<proteinExistence type="predicted"/>
<dbReference type="EMBL" id="CP097253">
    <property type="protein sequence ID" value="UUR08249.1"/>
    <property type="molecule type" value="Genomic_DNA"/>
</dbReference>
<sequence>MSTDGHPGDGWPRAIPQGGVKGGEIVAVGTPEQVVQEPRSYTGHYLRPLLERADGSTQGLGNAAETAAPRLGVALAEARLSVGGGRRWLR</sequence>
<reference evidence="2 3" key="1">
    <citation type="submission" date="2022-05" db="EMBL/GenBank/DDBJ databases">
        <title>S8-45 Sphingomonas ultraviolaceadurans.</title>
        <authorList>
            <person name="Liu Y."/>
        </authorList>
    </citation>
    <scope>NUCLEOTIDE SEQUENCE [LARGE SCALE GENOMIC DNA]</scope>
    <source>
        <strain evidence="2 3">S8-45</strain>
    </source>
</reference>